<sequence>QPGTRLSQPTTCSKSLFRRRGSLNLRRLREGGGESCDSSTENLGGSSTEGGSTDDLAVHAAHKRSKLLSALTNKVNRIGSEVWANRRNSVDSTGNPRTTAKSS</sequence>
<proteinExistence type="predicted"/>
<evidence type="ECO:0000256" key="1">
    <source>
        <dbReference type="SAM" id="MobiDB-lite"/>
    </source>
</evidence>
<accession>A0A1B6J665</accession>
<gene>
    <name evidence="2" type="ORF">g.22653</name>
</gene>
<feature type="non-terminal residue" evidence="2">
    <location>
        <position position="103"/>
    </location>
</feature>
<name>A0A1B6J665_9HEMI</name>
<dbReference type="AlphaFoldDB" id="A0A1B6J665"/>
<feature type="compositionally biased region" description="Polar residues" evidence="1">
    <location>
        <begin position="86"/>
        <end position="103"/>
    </location>
</feature>
<reference evidence="2" key="1">
    <citation type="submission" date="2015-11" db="EMBL/GenBank/DDBJ databases">
        <title>De novo transcriptome assembly of four potential Pierce s Disease insect vectors from Arizona vineyards.</title>
        <authorList>
            <person name="Tassone E.E."/>
        </authorList>
    </citation>
    <scope>NUCLEOTIDE SEQUENCE</scope>
</reference>
<dbReference type="EMBL" id="GECU01013028">
    <property type="protein sequence ID" value="JAS94678.1"/>
    <property type="molecule type" value="Transcribed_RNA"/>
</dbReference>
<feature type="compositionally biased region" description="Low complexity" evidence="1">
    <location>
        <begin position="38"/>
        <end position="55"/>
    </location>
</feature>
<feature type="region of interest" description="Disordered" evidence="1">
    <location>
        <begin position="83"/>
        <end position="103"/>
    </location>
</feature>
<organism evidence="2">
    <name type="scientific">Homalodisca liturata</name>
    <dbReference type="NCBI Taxonomy" id="320908"/>
    <lineage>
        <taxon>Eukaryota</taxon>
        <taxon>Metazoa</taxon>
        <taxon>Ecdysozoa</taxon>
        <taxon>Arthropoda</taxon>
        <taxon>Hexapoda</taxon>
        <taxon>Insecta</taxon>
        <taxon>Pterygota</taxon>
        <taxon>Neoptera</taxon>
        <taxon>Paraneoptera</taxon>
        <taxon>Hemiptera</taxon>
        <taxon>Auchenorrhyncha</taxon>
        <taxon>Membracoidea</taxon>
        <taxon>Cicadellidae</taxon>
        <taxon>Cicadellinae</taxon>
        <taxon>Proconiini</taxon>
        <taxon>Homalodisca</taxon>
    </lineage>
</organism>
<evidence type="ECO:0000313" key="2">
    <source>
        <dbReference type="EMBL" id="JAS94678.1"/>
    </source>
</evidence>
<feature type="non-terminal residue" evidence="2">
    <location>
        <position position="1"/>
    </location>
</feature>
<feature type="compositionally biased region" description="Polar residues" evidence="1">
    <location>
        <begin position="1"/>
        <end position="14"/>
    </location>
</feature>
<feature type="region of interest" description="Disordered" evidence="1">
    <location>
        <begin position="1"/>
        <end position="58"/>
    </location>
</feature>
<protein>
    <submittedName>
        <fullName evidence="2">Uncharacterized protein</fullName>
    </submittedName>
</protein>